<protein>
    <submittedName>
        <fullName evidence="1">Uncharacterized protein</fullName>
    </submittedName>
</protein>
<evidence type="ECO:0000313" key="1">
    <source>
        <dbReference type="EMBL" id="KAG9218229.1"/>
    </source>
</evidence>
<keyword evidence="2" id="KW-1185">Reference proteome</keyword>
<comment type="caution">
    <text evidence="1">The sequence shown here is derived from an EMBL/GenBank/DDBJ whole genome shotgun (WGS) entry which is preliminary data.</text>
</comment>
<sequence length="524" mass="56453">MNVAKLASQSSVALNEGVAIVRKVIKALPPSASFTTSELYQLALKESPSPGFKPFLRRGTRPTVHGIGLPSSKPGPKPPHPDHPISSKTFLKREILPVLEGKREIKLVAAPRLPSRPPAPQNGKQGKAAQKQAKNSAPPLPASSVSAWVWKPVDKTALPAARKASAGLDGISARERALGAGEDWSHLSKRRQRARVRKIRGLVTVDVDSMDPEVAIKHTTSGYSFSGMTSNQAIVCIEAVKPERKQLVTQAIALAKSKLGGANESALVDQAVDILTVLLAKEVFPIITGNVHVQTSPAAAYNTEETVRHAKSLVALFNDQGIPKHRVCIKIPATPQSLIACRMLSEMGIQTLATCLFSLPQALAAAQANCICISPYFNELRVHFEPTIRKVYENADDDPMCAIIHSIVQHFKAIKTKTLVMPASIVTVEEVLALVRLKPDHLTLSGAVLDKLAALEPVEESVLQPKPSATNEPYAKLDDFLADGGKLLEEALASDTEVTRKVADALKIFGEQELLTKAFVKTLL</sequence>
<gene>
    <name evidence="1" type="ORF">CCMSSC00406_0005910</name>
</gene>
<dbReference type="Proteomes" id="UP000824881">
    <property type="component" value="Unassembled WGS sequence"/>
</dbReference>
<evidence type="ECO:0000313" key="2">
    <source>
        <dbReference type="Proteomes" id="UP000824881"/>
    </source>
</evidence>
<name>A0ACB7IKK3_PLECO</name>
<dbReference type="EMBL" id="WQMT02000010">
    <property type="protein sequence ID" value="KAG9218229.1"/>
    <property type="molecule type" value="Genomic_DNA"/>
</dbReference>
<accession>A0ACB7IKK3</accession>
<organism evidence="1 2">
    <name type="scientific">Pleurotus cornucopiae</name>
    <name type="common">Cornucopia mushroom</name>
    <dbReference type="NCBI Taxonomy" id="5321"/>
    <lineage>
        <taxon>Eukaryota</taxon>
        <taxon>Fungi</taxon>
        <taxon>Dikarya</taxon>
        <taxon>Basidiomycota</taxon>
        <taxon>Agaricomycotina</taxon>
        <taxon>Agaricomycetes</taxon>
        <taxon>Agaricomycetidae</taxon>
        <taxon>Agaricales</taxon>
        <taxon>Pleurotineae</taxon>
        <taxon>Pleurotaceae</taxon>
        <taxon>Pleurotus</taxon>
    </lineage>
</organism>
<reference evidence="1 2" key="1">
    <citation type="journal article" date="2021" name="Appl. Environ. Microbiol.">
        <title>Genetic linkage and physical mapping for an oyster mushroom Pleurotus cornucopiae and QTL analysis for the trait cap color.</title>
        <authorList>
            <person name="Zhang Y."/>
            <person name="Gao W."/>
            <person name="Sonnenberg A."/>
            <person name="Chen Q."/>
            <person name="Zhang J."/>
            <person name="Huang C."/>
        </authorList>
    </citation>
    <scope>NUCLEOTIDE SEQUENCE [LARGE SCALE GENOMIC DNA]</scope>
    <source>
        <strain evidence="1">CCMSSC00406</strain>
    </source>
</reference>
<proteinExistence type="predicted"/>